<dbReference type="AlphaFoldDB" id="A0A1A0HIQ4"/>
<evidence type="ECO:0000256" key="2">
    <source>
        <dbReference type="ARBA" id="ARBA00022737"/>
    </source>
</evidence>
<dbReference type="Pfam" id="PF00096">
    <property type="entry name" value="zf-C2H2"/>
    <property type="match status" value="1"/>
</dbReference>
<feature type="domain" description="C2H2-type" evidence="7">
    <location>
        <begin position="602"/>
        <end position="629"/>
    </location>
</feature>
<dbReference type="SMART" id="SM00355">
    <property type="entry name" value="ZnF_C2H2"/>
    <property type="match status" value="2"/>
</dbReference>
<keyword evidence="2" id="KW-0677">Repeat</keyword>
<organism evidence="8 9">
    <name type="scientific">Metschnikowia bicuspidata var. bicuspidata NRRL YB-4993</name>
    <dbReference type="NCBI Taxonomy" id="869754"/>
    <lineage>
        <taxon>Eukaryota</taxon>
        <taxon>Fungi</taxon>
        <taxon>Dikarya</taxon>
        <taxon>Ascomycota</taxon>
        <taxon>Saccharomycotina</taxon>
        <taxon>Pichiomycetes</taxon>
        <taxon>Metschnikowiaceae</taxon>
        <taxon>Metschnikowia</taxon>
    </lineage>
</organism>
<evidence type="ECO:0000256" key="5">
    <source>
        <dbReference type="PROSITE-ProRule" id="PRU00042"/>
    </source>
</evidence>
<feature type="region of interest" description="Disordered" evidence="6">
    <location>
        <begin position="17"/>
        <end position="45"/>
    </location>
</feature>
<evidence type="ECO:0000313" key="9">
    <source>
        <dbReference type="Proteomes" id="UP000092555"/>
    </source>
</evidence>
<dbReference type="Gene3D" id="3.30.160.60">
    <property type="entry name" value="Classic Zinc Finger"/>
    <property type="match status" value="2"/>
</dbReference>
<keyword evidence="3 5" id="KW-0863">Zinc-finger</keyword>
<dbReference type="GO" id="GO:0000978">
    <property type="term" value="F:RNA polymerase II cis-regulatory region sequence-specific DNA binding"/>
    <property type="evidence" value="ECO:0007669"/>
    <property type="project" value="TreeGrafter"/>
</dbReference>
<dbReference type="PANTHER" id="PTHR23235">
    <property type="entry name" value="KRUEPPEL-LIKE TRANSCRIPTION FACTOR"/>
    <property type="match status" value="1"/>
</dbReference>
<keyword evidence="1" id="KW-0479">Metal-binding</keyword>
<dbReference type="InterPro" id="IPR013087">
    <property type="entry name" value="Znf_C2H2_type"/>
</dbReference>
<name>A0A1A0HIQ4_9ASCO</name>
<evidence type="ECO:0000259" key="7">
    <source>
        <dbReference type="PROSITE" id="PS50157"/>
    </source>
</evidence>
<dbReference type="FunFam" id="3.30.160.60:FF:000100">
    <property type="entry name" value="Zinc finger 45-like"/>
    <property type="match status" value="1"/>
</dbReference>
<evidence type="ECO:0000256" key="4">
    <source>
        <dbReference type="ARBA" id="ARBA00022833"/>
    </source>
</evidence>
<dbReference type="OrthoDB" id="654211at2759"/>
<feature type="domain" description="C2H2-type" evidence="7">
    <location>
        <begin position="630"/>
        <end position="655"/>
    </location>
</feature>
<protein>
    <recommendedName>
        <fullName evidence="7">C2H2-type domain-containing protein</fullName>
    </recommendedName>
</protein>
<dbReference type="RefSeq" id="XP_018714248.1">
    <property type="nucleotide sequence ID" value="XM_018859504.1"/>
</dbReference>
<dbReference type="GO" id="GO:0008270">
    <property type="term" value="F:zinc ion binding"/>
    <property type="evidence" value="ECO:0007669"/>
    <property type="project" value="UniProtKB-KW"/>
</dbReference>
<dbReference type="PROSITE" id="PS00028">
    <property type="entry name" value="ZINC_FINGER_C2H2_1"/>
    <property type="match status" value="2"/>
</dbReference>
<dbReference type="PROSITE" id="PS50157">
    <property type="entry name" value="ZINC_FINGER_C2H2_2"/>
    <property type="match status" value="2"/>
</dbReference>
<keyword evidence="4" id="KW-0862">Zinc</keyword>
<reference evidence="8 9" key="1">
    <citation type="submission" date="2016-05" db="EMBL/GenBank/DDBJ databases">
        <title>Comparative genomics of biotechnologically important yeasts.</title>
        <authorList>
            <consortium name="DOE Joint Genome Institute"/>
            <person name="Riley R."/>
            <person name="Haridas S."/>
            <person name="Wolfe K.H."/>
            <person name="Lopes M.R."/>
            <person name="Hittinger C.T."/>
            <person name="Goker M."/>
            <person name="Salamov A."/>
            <person name="Wisecaver J."/>
            <person name="Long T.M."/>
            <person name="Aerts A.L."/>
            <person name="Barry K."/>
            <person name="Choi C."/>
            <person name="Clum A."/>
            <person name="Coughlan A.Y."/>
            <person name="Deshpande S."/>
            <person name="Douglass A.P."/>
            <person name="Hanson S.J."/>
            <person name="Klenk H.-P."/>
            <person name="LaButti K."/>
            <person name="Lapidus A."/>
            <person name="Lindquist E."/>
            <person name="Lipzen A."/>
            <person name="Meier-kolthoff J.P."/>
            <person name="Ohm R.A."/>
            <person name="Otillar R.P."/>
            <person name="Pangilinan J."/>
            <person name="Peng Y."/>
            <person name="Rokas A."/>
            <person name="Rosa C.A."/>
            <person name="Scheuner C."/>
            <person name="Sibirny A.A."/>
            <person name="Slot J.C."/>
            <person name="Stielow J.B."/>
            <person name="Sun H."/>
            <person name="Kurtzman C.P."/>
            <person name="Blackwell M."/>
            <person name="Grigoriev I.V."/>
            <person name="Jeffries T.W."/>
        </authorList>
    </citation>
    <scope>NUCLEOTIDE SEQUENCE [LARGE SCALE GENOMIC DNA]</scope>
    <source>
        <strain evidence="8 9">NRRL YB-4993</strain>
    </source>
</reference>
<proteinExistence type="predicted"/>
<dbReference type="InterPro" id="IPR036236">
    <property type="entry name" value="Znf_C2H2_sf"/>
</dbReference>
<dbReference type="PANTHER" id="PTHR23235:SF120">
    <property type="entry name" value="KRUPPEL-LIKE FACTOR 15"/>
    <property type="match status" value="1"/>
</dbReference>
<dbReference type="GeneID" id="30032479"/>
<evidence type="ECO:0000313" key="8">
    <source>
        <dbReference type="EMBL" id="OBA23767.1"/>
    </source>
</evidence>
<dbReference type="SUPFAM" id="SSF57667">
    <property type="entry name" value="beta-beta-alpha zinc fingers"/>
    <property type="match status" value="1"/>
</dbReference>
<comment type="caution">
    <text evidence="8">The sequence shown here is derived from an EMBL/GenBank/DDBJ whole genome shotgun (WGS) entry which is preliminary data.</text>
</comment>
<evidence type="ECO:0000256" key="3">
    <source>
        <dbReference type="ARBA" id="ARBA00022771"/>
    </source>
</evidence>
<dbReference type="EMBL" id="LXTC01000001">
    <property type="protein sequence ID" value="OBA23767.1"/>
    <property type="molecule type" value="Genomic_DNA"/>
</dbReference>
<accession>A0A1A0HIQ4</accession>
<dbReference type="GO" id="GO:0000981">
    <property type="term" value="F:DNA-binding transcription factor activity, RNA polymerase II-specific"/>
    <property type="evidence" value="ECO:0007669"/>
    <property type="project" value="TreeGrafter"/>
</dbReference>
<sequence length="660" mass="71077">MDKYLMSSPTQLTQFFMPGDLRPRQPIDDNNGLMGPPENGSPGGYEDLDYASELPDFSYDHLATLDLDDVESRATPFFSKGHSKHFSVDGHLQMPFTLNTGARLGFQHLRNVSLDDQQYRPVHVTPGAQHGQSVLLTGNSADPPSGTFLHLVSTSTFALVDLALQLSLLVSTKLLLESPYSSLGAAALTPARRKMLASLSSGNLFTTPLRGSVGQSPGLKVAKALAGHRRNRLRASVEPGLALLLALIANLKATHVPHNQPFNGQPYNGQAHNYQAFNGQAFNGQAHNNQAYNIQAYNGQAYNEQSFTSQAYGSHAPGGHAPQNPFESAVLSPSLGPADRFDGTPLTTPQAGALASMYFTPVAQSLHFGGSLHESSFGATGAQLPRMMMPPHNTFRTGPSLPRSDTLELLGLQDQDDDACTQLRRSLPRAGLSRSASMRNIPAQGPYVHSPLTGHAAAQIDLLLPELVGQLRPSALKSYPASIDLASITKLGMALASALASALGPALNMALPGPPGAPHNALLPPLPSSRSAASIPTLTGSVYEERALLASKESFPNISQIHETSTTDDIAKFAEHILKSDMKRPIVVHEDSADVDDPKKKHKCPLCYARFQRPEHVKRHLKSHSSEKPFQCDVPDCGRRFNRKDNLKAHLKKIHGNIAS</sequence>
<evidence type="ECO:0000256" key="1">
    <source>
        <dbReference type="ARBA" id="ARBA00022723"/>
    </source>
</evidence>
<evidence type="ECO:0000256" key="6">
    <source>
        <dbReference type="SAM" id="MobiDB-lite"/>
    </source>
</evidence>
<dbReference type="STRING" id="869754.A0A1A0HIQ4"/>
<gene>
    <name evidence="8" type="ORF">METBIDRAFT_9996</name>
</gene>
<dbReference type="Proteomes" id="UP000092555">
    <property type="component" value="Unassembled WGS sequence"/>
</dbReference>
<keyword evidence="9" id="KW-1185">Reference proteome</keyword>